<feature type="transmembrane region" description="Helical" evidence="5">
    <location>
        <begin position="337"/>
        <end position="358"/>
    </location>
</feature>
<dbReference type="InterPro" id="IPR036259">
    <property type="entry name" value="MFS_trans_sf"/>
</dbReference>
<dbReference type="InterPro" id="IPR020846">
    <property type="entry name" value="MFS_dom"/>
</dbReference>
<dbReference type="Proteomes" id="UP000008495">
    <property type="component" value="Unassembled WGS sequence"/>
</dbReference>
<dbReference type="GO" id="GO:0022857">
    <property type="term" value="F:transmembrane transporter activity"/>
    <property type="evidence" value="ECO:0007669"/>
    <property type="project" value="InterPro"/>
</dbReference>
<dbReference type="AlphaFoldDB" id="K6V7J8"/>
<comment type="caution">
    <text evidence="7">The sequence shown here is derived from an EMBL/GenBank/DDBJ whole genome shotgun (WGS) entry which is preliminary data.</text>
</comment>
<name>K6V7J8_9MICO</name>
<evidence type="ECO:0000313" key="8">
    <source>
        <dbReference type="Proteomes" id="UP000008495"/>
    </source>
</evidence>
<dbReference type="Pfam" id="PF07690">
    <property type="entry name" value="MFS_1"/>
    <property type="match status" value="1"/>
</dbReference>
<evidence type="ECO:0000259" key="6">
    <source>
        <dbReference type="PROSITE" id="PS50850"/>
    </source>
</evidence>
<dbReference type="PROSITE" id="PS50850">
    <property type="entry name" value="MFS"/>
    <property type="match status" value="1"/>
</dbReference>
<dbReference type="RefSeq" id="WP_006502958.1">
    <property type="nucleotide sequence ID" value="NZ_BAGZ01000008.1"/>
</dbReference>
<keyword evidence="3 5" id="KW-1133">Transmembrane helix</keyword>
<comment type="subcellular location">
    <subcellularLocation>
        <location evidence="1">Cell membrane</location>
        <topology evidence="1">Multi-pass membrane protein</topology>
    </subcellularLocation>
</comment>
<keyword evidence="2 5" id="KW-0812">Transmembrane</keyword>
<evidence type="ECO:0000256" key="1">
    <source>
        <dbReference type="ARBA" id="ARBA00004651"/>
    </source>
</evidence>
<evidence type="ECO:0000256" key="2">
    <source>
        <dbReference type="ARBA" id="ARBA00022692"/>
    </source>
</evidence>
<keyword evidence="8" id="KW-1185">Reference proteome</keyword>
<proteinExistence type="predicted"/>
<gene>
    <name evidence="7" type="ORF">AUCHE_08_04480</name>
</gene>
<dbReference type="SUPFAM" id="SSF103473">
    <property type="entry name" value="MFS general substrate transporter"/>
    <property type="match status" value="1"/>
</dbReference>
<dbReference type="InterPro" id="IPR011701">
    <property type="entry name" value="MFS"/>
</dbReference>
<dbReference type="PANTHER" id="PTHR23542">
    <property type="match status" value="1"/>
</dbReference>
<sequence>MFSPYRRIFSAKGSLAFSATGFLSRLPLSMYGVATVVMIAQTRDSYALAGAVPAASLATTLVTVPWISRQIDRRGQAKVAVPAAVMASLMSLALILCTHFDAPTWTLFATAMLSATAPNAGGMVRARWDEIYRDDEKSMHVANSFEQVLDEVCFILGPILAVGLSTAFFPEAGRVAATVLTLVGTLLFAAQRDTEPPARPQDPKGAGSPLRHEGLQVMLGTFLFTGVIFGSLEVVTVAYVASLGHQSLAGFVLALQAVGSALAGMSFGLITPRGSSTTRFLLGVGAMALFMLPLNLVGNLVTLCLLMFVAGAATSPTMITSMTLVQELVPRSQLNEGMTLAVTALLGGISLGGAVGGWTVEHMSAHTGFWLQPAAATTALFVALMGSRRLRNVVANQKTVAEAQLPAR</sequence>
<feature type="transmembrane region" description="Helical" evidence="5">
    <location>
        <begin position="21"/>
        <end position="40"/>
    </location>
</feature>
<feature type="transmembrane region" description="Helical" evidence="5">
    <location>
        <begin position="46"/>
        <end position="67"/>
    </location>
</feature>
<dbReference type="EMBL" id="BAGZ01000008">
    <property type="protein sequence ID" value="GAB78203.1"/>
    <property type="molecule type" value="Genomic_DNA"/>
</dbReference>
<feature type="domain" description="Major facilitator superfamily (MFS) profile" evidence="6">
    <location>
        <begin position="214"/>
        <end position="408"/>
    </location>
</feature>
<feature type="transmembrane region" description="Helical" evidence="5">
    <location>
        <begin position="215"/>
        <end position="241"/>
    </location>
</feature>
<dbReference type="GO" id="GO:0005886">
    <property type="term" value="C:plasma membrane"/>
    <property type="evidence" value="ECO:0007669"/>
    <property type="project" value="UniProtKB-SubCell"/>
</dbReference>
<dbReference type="PANTHER" id="PTHR23542:SF1">
    <property type="entry name" value="MAJOR FACILITATOR SUPERFAMILY (MFS) PROFILE DOMAIN-CONTAINING PROTEIN"/>
    <property type="match status" value="1"/>
</dbReference>
<evidence type="ECO:0000256" key="4">
    <source>
        <dbReference type="ARBA" id="ARBA00023136"/>
    </source>
</evidence>
<dbReference type="eggNOG" id="COG2814">
    <property type="taxonomic scope" value="Bacteria"/>
</dbReference>
<protein>
    <submittedName>
        <fullName evidence="7">Putative major facilitator superfamily transporter</fullName>
    </submittedName>
</protein>
<evidence type="ECO:0000256" key="3">
    <source>
        <dbReference type="ARBA" id="ARBA00022989"/>
    </source>
</evidence>
<organism evidence="7 8">
    <name type="scientific">Austwickia chelonae NBRC 105200</name>
    <dbReference type="NCBI Taxonomy" id="1184607"/>
    <lineage>
        <taxon>Bacteria</taxon>
        <taxon>Bacillati</taxon>
        <taxon>Actinomycetota</taxon>
        <taxon>Actinomycetes</taxon>
        <taxon>Micrococcales</taxon>
        <taxon>Dermatophilaceae</taxon>
        <taxon>Austwickia</taxon>
    </lineage>
</organism>
<keyword evidence="4 5" id="KW-0472">Membrane</keyword>
<dbReference type="STRING" id="100225.SAMN05421595_0720"/>
<evidence type="ECO:0000313" key="7">
    <source>
        <dbReference type="EMBL" id="GAB78203.1"/>
    </source>
</evidence>
<dbReference type="Gene3D" id="1.20.1250.20">
    <property type="entry name" value="MFS general substrate transporter like domains"/>
    <property type="match status" value="1"/>
</dbReference>
<feature type="transmembrane region" description="Helical" evidence="5">
    <location>
        <begin position="300"/>
        <end position="325"/>
    </location>
</feature>
<feature type="transmembrane region" description="Helical" evidence="5">
    <location>
        <begin position="370"/>
        <end position="387"/>
    </location>
</feature>
<reference evidence="7 8" key="1">
    <citation type="submission" date="2012-08" db="EMBL/GenBank/DDBJ databases">
        <title>Whole genome shotgun sequence of Austwickia chelonae NBRC 105200.</title>
        <authorList>
            <person name="Yoshida I."/>
            <person name="Hosoyama A."/>
            <person name="Tsuchikane K."/>
            <person name="Katsumata H."/>
            <person name="Ando Y."/>
            <person name="Ohji S."/>
            <person name="Hamada M."/>
            <person name="Tamura T."/>
            <person name="Yamazoe A."/>
            <person name="Yamazaki S."/>
            <person name="Fujita N."/>
        </authorList>
    </citation>
    <scope>NUCLEOTIDE SEQUENCE [LARGE SCALE GENOMIC DNA]</scope>
    <source>
        <strain evidence="7 8">NBRC 105200</strain>
    </source>
</reference>
<feature type="transmembrane region" description="Helical" evidence="5">
    <location>
        <begin position="79"/>
        <end position="101"/>
    </location>
</feature>
<feature type="transmembrane region" description="Helical" evidence="5">
    <location>
        <begin position="247"/>
        <end position="270"/>
    </location>
</feature>
<accession>K6V7J8</accession>
<evidence type="ECO:0000256" key="5">
    <source>
        <dbReference type="SAM" id="Phobius"/>
    </source>
</evidence>